<dbReference type="PANTHER" id="PTHR35011">
    <property type="entry name" value="2,3-DIKETO-L-GULONATE TRAP TRANSPORTER SMALL PERMEASE PROTEIN YIAM"/>
    <property type="match status" value="1"/>
</dbReference>
<feature type="transmembrane region" description="Helical" evidence="9">
    <location>
        <begin position="144"/>
        <end position="166"/>
    </location>
</feature>
<evidence type="ECO:0000313" key="11">
    <source>
        <dbReference type="EMBL" id="PMR78173.1"/>
    </source>
</evidence>
<evidence type="ECO:0000256" key="2">
    <source>
        <dbReference type="ARBA" id="ARBA00022448"/>
    </source>
</evidence>
<comment type="caution">
    <text evidence="11">The sequence shown here is derived from an EMBL/GenBank/DDBJ whole genome shotgun (WGS) entry which is preliminary data.</text>
</comment>
<name>A0A2N7UCK9_9GAMM</name>
<dbReference type="RefSeq" id="WP_102589238.1">
    <property type="nucleotide sequence ID" value="NZ_BNAE01000001.1"/>
</dbReference>
<feature type="domain" description="Tripartite ATP-independent periplasmic transporters DctQ component" evidence="10">
    <location>
        <begin position="35"/>
        <end position="162"/>
    </location>
</feature>
<feature type="transmembrane region" description="Helical" evidence="9">
    <location>
        <begin position="21"/>
        <end position="38"/>
    </location>
</feature>
<proteinExistence type="inferred from homology"/>
<keyword evidence="6 9" id="KW-1133">Transmembrane helix</keyword>
<dbReference type="Proteomes" id="UP000235547">
    <property type="component" value="Unassembled WGS sequence"/>
</dbReference>
<keyword evidence="7 9" id="KW-0472">Membrane</keyword>
<dbReference type="EMBL" id="PNRG01000033">
    <property type="protein sequence ID" value="PMR78173.1"/>
    <property type="molecule type" value="Genomic_DNA"/>
</dbReference>
<keyword evidence="4 9" id="KW-0997">Cell inner membrane</keyword>
<evidence type="ECO:0000256" key="9">
    <source>
        <dbReference type="RuleBase" id="RU369079"/>
    </source>
</evidence>
<gene>
    <name evidence="11" type="ORF">C1H70_15470</name>
</gene>
<keyword evidence="3" id="KW-1003">Cell membrane</keyword>
<sequence>MLQSVNTALDRVLDGVQVGSLWMARAGGVLILLTVGMVTIEVFSRQLMGRSAVHATELTGYVMAISTSWAFAFTLVRKAHIRIDALYLNFPMRIRAWLDLLALLAMALFCILVVGAAFEVAKDSFTGGARANTPLGTPVWIPQFLWVIGLAWFSLAVGLMSLRVLLGLVSGDFAGVQNLAGSPTLDEQISDENHEATS</sequence>
<evidence type="ECO:0000256" key="4">
    <source>
        <dbReference type="ARBA" id="ARBA00022519"/>
    </source>
</evidence>
<dbReference type="Pfam" id="PF04290">
    <property type="entry name" value="DctQ"/>
    <property type="match status" value="1"/>
</dbReference>
<evidence type="ECO:0000313" key="12">
    <source>
        <dbReference type="Proteomes" id="UP000235547"/>
    </source>
</evidence>
<evidence type="ECO:0000256" key="7">
    <source>
        <dbReference type="ARBA" id="ARBA00023136"/>
    </source>
</evidence>
<comment type="subcellular location">
    <subcellularLocation>
        <location evidence="1 9">Cell inner membrane</location>
        <topology evidence="1 9">Multi-pass membrane protein</topology>
    </subcellularLocation>
</comment>
<dbReference type="OrthoDB" id="6160477at2"/>
<accession>A0A2N7UCK9</accession>
<dbReference type="InterPro" id="IPR007387">
    <property type="entry name" value="TRAP_DctQ"/>
</dbReference>
<evidence type="ECO:0000256" key="6">
    <source>
        <dbReference type="ARBA" id="ARBA00022989"/>
    </source>
</evidence>
<comment type="function">
    <text evidence="9">Part of the tripartite ATP-independent periplasmic (TRAP) transport system.</text>
</comment>
<protein>
    <recommendedName>
        <fullName evidence="9">TRAP transporter small permease protein</fullName>
    </recommendedName>
</protein>
<dbReference type="GO" id="GO:0022857">
    <property type="term" value="F:transmembrane transporter activity"/>
    <property type="evidence" value="ECO:0007669"/>
    <property type="project" value="UniProtKB-UniRule"/>
</dbReference>
<organism evidence="11 12">
    <name type="scientific">Halomonas urumqiensis</name>
    <dbReference type="NCBI Taxonomy" id="1684789"/>
    <lineage>
        <taxon>Bacteria</taxon>
        <taxon>Pseudomonadati</taxon>
        <taxon>Pseudomonadota</taxon>
        <taxon>Gammaproteobacteria</taxon>
        <taxon>Oceanospirillales</taxon>
        <taxon>Halomonadaceae</taxon>
        <taxon>Halomonas</taxon>
    </lineage>
</organism>
<feature type="transmembrane region" description="Helical" evidence="9">
    <location>
        <begin position="58"/>
        <end position="76"/>
    </location>
</feature>
<evidence type="ECO:0000256" key="1">
    <source>
        <dbReference type="ARBA" id="ARBA00004429"/>
    </source>
</evidence>
<comment type="subunit">
    <text evidence="9">The complex comprises the extracytoplasmic solute receptor protein and the two transmembrane proteins.</text>
</comment>
<dbReference type="GO" id="GO:0005886">
    <property type="term" value="C:plasma membrane"/>
    <property type="evidence" value="ECO:0007669"/>
    <property type="project" value="UniProtKB-SubCell"/>
</dbReference>
<keyword evidence="2 9" id="KW-0813">Transport</keyword>
<dbReference type="InterPro" id="IPR055348">
    <property type="entry name" value="DctQ"/>
</dbReference>
<evidence type="ECO:0000256" key="5">
    <source>
        <dbReference type="ARBA" id="ARBA00022692"/>
    </source>
</evidence>
<comment type="similarity">
    <text evidence="8 9">Belongs to the TRAP transporter small permease family.</text>
</comment>
<evidence type="ECO:0000256" key="8">
    <source>
        <dbReference type="ARBA" id="ARBA00038436"/>
    </source>
</evidence>
<keyword evidence="12" id="KW-1185">Reference proteome</keyword>
<keyword evidence="5 9" id="KW-0812">Transmembrane</keyword>
<reference evidence="11 12" key="1">
    <citation type="submission" date="2018-01" db="EMBL/GenBank/DDBJ databases">
        <title>Halomonas endophytica sp. nov., isolated from storage liquid in the stems of Populus euphratica.</title>
        <authorList>
            <person name="Chen C."/>
        </authorList>
    </citation>
    <scope>NUCLEOTIDE SEQUENCE [LARGE SCALE GENOMIC DNA]</scope>
    <source>
        <strain evidence="11 12">BZ-SZ-XJ27</strain>
    </source>
</reference>
<feature type="transmembrane region" description="Helical" evidence="9">
    <location>
        <begin position="97"/>
        <end position="118"/>
    </location>
</feature>
<evidence type="ECO:0000259" key="10">
    <source>
        <dbReference type="Pfam" id="PF04290"/>
    </source>
</evidence>
<dbReference type="AlphaFoldDB" id="A0A2N7UCK9"/>
<evidence type="ECO:0000256" key="3">
    <source>
        <dbReference type="ARBA" id="ARBA00022475"/>
    </source>
</evidence>